<evidence type="ECO:0000313" key="3">
    <source>
        <dbReference type="EMBL" id="AWB10477.1"/>
    </source>
</evidence>
<dbReference type="Proteomes" id="UP000244792">
    <property type="component" value="Chromosome"/>
</dbReference>
<dbReference type="PANTHER" id="PTHR34404">
    <property type="entry name" value="REGULATORY PROTEIN, FMDB FAMILY"/>
    <property type="match status" value="1"/>
</dbReference>
<gene>
    <name evidence="3" type="ORF">TDSAC_1132</name>
</gene>
<organism evidence="3 4">
    <name type="scientific">Thermodesulfobium acidiphilum</name>
    <dbReference type="NCBI Taxonomy" id="1794699"/>
    <lineage>
        <taxon>Bacteria</taxon>
        <taxon>Pseudomonadati</taxon>
        <taxon>Thermodesulfobiota</taxon>
        <taxon>Thermodesulfobiia</taxon>
        <taxon>Thermodesulfobiales</taxon>
        <taxon>Thermodesulfobiaceae</taxon>
        <taxon>Thermodesulfobium</taxon>
    </lineage>
</organism>
<dbReference type="EMBL" id="CP020921">
    <property type="protein sequence ID" value="AWB10477.1"/>
    <property type="molecule type" value="Genomic_DNA"/>
</dbReference>
<reference evidence="3 4" key="1">
    <citation type="submission" date="2017-04" db="EMBL/GenBank/DDBJ databases">
        <title>Genomic insights into metabolism of Thermodesulfobium acidiphilum.</title>
        <authorList>
            <person name="Toshchakov S.V."/>
            <person name="Frolov E.N."/>
            <person name="Kublanov I.V."/>
            <person name="Samarov N.I."/>
            <person name="Novikov A."/>
            <person name="Lebedinsky A.V."/>
            <person name="Bonch-Osmolovskaya E.A."/>
            <person name="Chernyh N.A."/>
        </authorList>
    </citation>
    <scope>NUCLEOTIDE SEQUENCE [LARGE SCALE GENOMIC DNA]</scope>
    <source>
        <strain evidence="3 4">3127-1</strain>
    </source>
</reference>
<evidence type="ECO:0000313" key="4">
    <source>
        <dbReference type="Proteomes" id="UP000244792"/>
    </source>
</evidence>
<name>A0A2R4W0Z3_THEAF</name>
<dbReference type="AlphaFoldDB" id="A0A2R4W0Z3"/>
<evidence type="ECO:0000256" key="1">
    <source>
        <dbReference type="SAM" id="MobiDB-lite"/>
    </source>
</evidence>
<dbReference type="Gene3D" id="2.20.28.30">
    <property type="entry name" value="RNA polymerase ii, chain L"/>
    <property type="match status" value="1"/>
</dbReference>
<dbReference type="RefSeq" id="WP_199919721.1">
    <property type="nucleotide sequence ID" value="NZ_CP020921.1"/>
</dbReference>
<accession>A0A2R4W0Z3</accession>
<feature type="compositionally biased region" description="Low complexity" evidence="1">
    <location>
        <begin position="57"/>
        <end position="70"/>
    </location>
</feature>
<feature type="region of interest" description="Disordered" evidence="1">
    <location>
        <begin position="57"/>
        <end position="88"/>
    </location>
</feature>
<dbReference type="InterPro" id="IPR013429">
    <property type="entry name" value="Regulatory_FmdB_Zinc_ribbon"/>
</dbReference>
<evidence type="ECO:0000259" key="2">
    <source>
        <dbReference type="SMART" id="SM00834"/>
    </source>
</evidence>
<proteinExistence type="predicted"/>
<dbReference type="SMART" id="SM00834">
    <property type="entry name" value="CxxC_CXXC_SSSS"/>
    <property type="match status" value="1"/>
</dbReference>
<dbReference type="NCBIfam" id="TIGR02605">
    <property type="entry name" value="CxxC_CxxC_SSSS"/>
    <property type="match status" value="1"/>
</dbReference>
<dbReference type="PANTHER" id="PTHR34404:SF2">
    <property type="entry name" value="CONSERVED SERINE RICH PROTEIN"/>
    <property type="match status" value="1"/>
</dbReference>
<sequence>MPTYVYKCKSCGNKFELNRPINDESEVLCPECGSPSEKIFVPVPIVFKGSGFYVTDSANSKKSINKPSSNGEGSLSIEGTKCPAAKNK</sequence>
<dbReference type="Pfam" id="PF09723">
    <property type="entry name" value="Zn_ribbon_8"/>
    <property type="match status" value="1"/>
</dbReference>
<dbReference type="KEGG" id="taci:TDSAC_1132"/>
<protein>
    <submittedName>
        <fullName evidence="3">Putative regulatory protein, FmdB family</fullName>
    </submittedName>
</protein>
<keyword evidence="4" id="KW-1185">Reference proteome</keyword>
<feature type="domain" description="Putative regulatory protein FmdB zinc ribbon" evidence="2">
    <location>
        <begin position="1"/>
        <end position="41"/>
    </location>
</feature>